<organism evidence="3 4">
    <name type="scientific">Galbitalea soli</name>
    <dbReference type="NCBI Taxonomy" id="1268042"/>
    <lineage>
        <taxon>Bacteria</taxon>
        <taxon>Bacillati</taxon>
        <taxon>Actinomycetota</taxon>
        <taxon>Actinomycetes</taxon>
        <taxon>Micrococcales</taxon>
        <taxon>Microbacteriaceae</taxon>
        <taxon>Galbitalea</taxon>
    </lineage>
</organism>
<keyword evidence="2" id="KW-1133">Transmembrane helix</keyword>
<evidence type="ECO:0000256" key="2">
    <source>
        <dbReference type="SAM" id="Phobius"/>
    </source>
</evidence>
<feature type="compositionally biased region" description="Polar residues" evidence="1">
    <location>
        <begin position="1"/>
        <end position="10"/>
    </location>
</feature>
<keyword evidence="2" id="KW-0812">Transmembrane</keyword>
<evidence type="ECO:0000313" key="4">
    <source>
        <dbReference type="Proteomes" id="UP000479756"/>
    </source>
</evidence>
<feature type="transmembrane region" description="Helical" evidence="2">
    <location>
        <begin position="103"/>
        <end position="122"/>
    </location>
</feature>
<sequence length="192" mass="21367">MAKTPASNTDDAIADELGKNPVAPKGRATPSRKEREAARKRPLVAGRDAASRKAARSAEQAARERARIGMTNGEERYLPAKDRGPQKRYVRDYVDARFSIGELMIPVVGLLFIASLVTITSMTVIIEIAIYSFFALVAIDVVVLGFILNRRLAEKFGAANVERIRLYAAMRAIQFRRLRLPKPQVKRGAYPR</sequence>
<dbReference type="EMBL" id="JAAGWZ010000001">
    <property type="protein sequence ID" value="NEM90027.1"/>
    <property type="molecule type" value="Genomic_DNA"/>
</dbReference>
<dbReference type="AlphaFoldDB" id="A0A7C9PLE5"/>
<keyword evidence="4" id="KW-1185">Reference proteome</keyword>
<dbReference type="InterPro" id="IPR021403">
    <property type="entry name" value="DUF3043"/>
</dbReference>
<evidence type="ECO:0000313" key="3">
    <source>
        <dbReference type="EMBL" id="NEM90027.1"/>
    </source>
</evidence>
<protein>
    <submittedName>
        <fullName evidence="3">DUF3043 domain-containing protein</fullName>
    </submittedName>
</protein>
<accession>A0A7C9PLE5</accession>
<keyword evidence="2" id="KW-0472">Membrane</keyword>
<evidence type="ECO:0000256" key="1">
    <source>
        <dbReference type="SAM" id="MobiDB-lite"/>
    </source>
</evidence>
<feature type="region of interest" description="Disordered" evidence="1">
    <location>
        <begin position="1"/>
        <end position="65"/>
    </location>
</feature>
<name>A0A7C9PLE5_9MICO</name>
<reference evidence="3 4" key="1">
    <citation type="journal article" date="2014" name="Int. J. Syst. Evol. Microbiol.">
        <title>Description of Galbitalea soli gen. nov., sp. nov., and Frondihabitans sucicola sp. nov.</title>
        <authorList>
            <person name="Kim S.J."/>
            <person name="Lim J.M."/>
            <person name="Ahn J.H."/>
            <person name="Weon H.Y."/>
            <person name="Hamada M."/>
            <person name="Suzuki K."/>
            <person name="Ahn T.Y."/>
            <person name="Kwon S.W."/>
        </authorList>
    </citation>
    <scope>NUCLEOTIDE SEQUENCE [LARGE SCALE GENOMIC DNA]</scope>
    <source>
        <strain evidence="3 4">NBRC 108727</strain>
    </source>
</reference>
<feature type="transmembrane region" description="Helical" evidence="2">
    <location>
        <begin position="128"/>
        <end position="148"/>
    </location>
</feature>
<comment type="caution">
    <text evidence="3">The sequence shown here is derived from an EMBL/GenBank/DDBJ whole genome shotgun (WGS) entry which is preliminary data.</text>
</comment>
<dbReference type="Proteomes" id="UP000479756">
    <property type="component" value="Unassembled WGS sequence"/>
</dbReference>
<gene>
    <name evidence="3" type="ORF">G3T37_01495</name>
</gene>
<dbReference type="Pfam" id="PF11241">
    <property type="entry name" value="DUF3043"/>
    <property type="match status" value="1"/>
</dbReference>
<proteinExistence type="predicted"/>
<dbReference type="RefSeq" id="WP_163471708.1">
    <property type="nucleotide sequence ID" value="NZ_JAAGWZ010000001.1"/>
</dbReference>